<sequence>MRPISPTSEKEAAARPATITPTGIPYSSKNSFGSSGRRKRSNIFPETRNPPAILTKDKTVAIAPIQ</sequence>
<feature type="region of interest" description="Disordered" evidence="1">
    <location>
        <begin position="1"/>
        <end position="51"/>
    </location>
</feature>
<organism evidence="2 3">
    <name type="scientific">Pseudo-nitzschia multistriata</name>
    <dbReference type="NCBI Taxonomy" id="183589"/>
    <lineage>
        <taxon>Eukaryota</taxon>
        <taxon>Sar</taxon>
        <taxon>Stramenopiles</taxon>
        <taxon>Ochrophyta</taxon>
        <taxon>Bacillariophyta</taxon>
        <taxon>Bacillariophyceae</taxon>
        <taxon>Bacillariophycidae</taxon>
        <taxon>Bacillariales</taxon>
        <taxon>Bacillariaceae</taxon>
        <taxon>Pseudo-nitzschia</taxon>
    </lineage>
</organism>
<dbReference type="EMBL" id="CAACVS010000235">
    <property type="protein sequence ID" value="VEU39758.1"/>
    <property type="molecule type" value="Genomic_DNA"/>
</dbReference>
<protein>
    <submittedName>
        <fullName evidence="2">Uncharacterized protein</fullName>
    </submittedName>
</protein>
<dbReference type="Proteomes" id="UP000291116">
    <property type="component" value="Unassembled WGS sequence"/>
</dbReference>
<accession>A0A448ZCK7</accession>
<dbReference type="AlphaFoldDB" id="A0A448ZCK7"/>
<evidence type="ECO:0000313" key="2">
    <source>
        <dbReference type="EMBL" id="VEU39758.1"/>
    </source>
</evidence>
<feature type="compositionally biased region" description="Polar residues" evidence="1">
    <location>
        <begin position="19"/>
        <end position="34"/>
    </location>
</feature>
<proteinExistence type="predicted"/>
<name>A0A448ZCK7_9STRA</name>
<gene>
    <name evidence="2" type="ORF">PSNMU_V1.4_AUG-EV-PASAV3_0066230</name>
</gene>
<reference evidence="2 3" key="1">
    <citation type="submission" date="2019-01" db="EMBL/GenBank/DDBJ databases">
        <authorList>
            <person name="Ferrante I. M."/>
        </authorList>
    </citation>
    <scope>NUCLEOTIDE SEQUENCE [LARGE SCALE GENOMIC DNA]</scope>
    <source>
        <strain evidence="2 3">B856</strain>
    </source>
</reference>
<keyword evidence="3" id="KW-1185">Reference proteome</keyword>
<evidence type="ECO:0000313" key="3">
    <source>
        <dbReference type="Proteomes" id="UP000291116"/>
    </source>
</evidence>
<evidence type="ECO:0000256" key="1">
    <source>
        <dbReference type="SAM" id="MobiDB-lite"/>
    </source>
</evidence>